<dbReference type="PANTHER" id="PTHR33990">
    <property type="entry name" value="PROTEIN YJDN-RELATED"/>
    <property type="match status" value="1"/>
</dbReference>
<dbReference type="STRING" id="1608583.BN1356_01027"/>
<name>A0A0E4H7P5_9STRE</name>
<dbReference type="AlphaFoldDB" id="A0A0E4H7P5"/>
<dbReference type="OrthoDB" id="9795306at2"/>
<dbReference type="Pfam" id="PF06983">
    <property type="entry name" value="3-dmu-9_3-mt"/>
    <property type="match status" value="1"/>
</dbReference>
<feature type="domain" description="PhnB-like" evidence="1">
    <location>
        <begin position="8"/>
        <end position="132"/>
    </location>
</feature>
<proteinExistence type="predicted"/>
<sequence length="146" mass="16180">MVKAIELYLVTDNNGLEAVNFYKNVFQAEVLACTTYGQAIPNTPEEKKDLLLNACLSIDGIRLQISDNGPDFPYVAGTNMTACLQLDSAQEAKELYEKLTVDAENIGLELQETPWSPAYANFTDKFGMNWQINADIPGFVSESVNF</sequence>
<dbReference type="PANTHER" id="PTHR33990:SF1">
    <property type="entry name" value="PROTEIN YJDN"/>
    <property type="match status" value="1"/>
</dbReference>
<evidence type="ECO:0000313" key="2">
    <source>
        <dbReference type="EMBL" id="CQR24672.1"/>
    </source>
</evidence>
<dbReference type="InterPro" id="IPR028973">
    <property type="entry name" value="PhnB-like"/>
</dbReference>
<dbReference type="RefSeq" id="WP_093650295.1">
    <property type="nucleotide sequence ID" value="NZ_CTEN01000002.1"/>
</dbReference>
<accession>A0A0E4H7P5</accession>
<dbReference type="EMBL" id="CTEN01000002">
    <property type="protein sequence ID" value="CQR24672.1"/>
    <property type="molecule type" value="Genomic_DNA"/>
</dbReference>
<protein>
    <submittedName>
        <fullName evidence="2">Bleomycin resistance protein</fullName>
    </submittedName>
</protein>
<dbReference type="Gene3D" id="3.10.180.10">
    <property type="entry name" value="2,3-Dihydroxybiphenyl 1,2-Dioxygenase, domain 1"/>
    <property type="match status" value="1"/>
</dbReference>
<gene>
    <name evidence="2" type="ORF">BN1356_01027</name>
</gene>
<evidence type="ECO:0000313" key="3">
    <source>
        <dbReference type="Proteomes" id="UP000198604"/>
    </source>
</evidence>
<dbReference type="InterPro" id="IPR029068">
    <property type="entry name" value="Glyas_Bleomycin-R_OHBP_Dase"/>
</dbReference>
<dbReference type="Proteomes" id="UP000198604">
    <property type="component" value="Unassembled WGS sequence"/>
</dbReference>
<keyword evidence="3" id="KW-1185">Reference proteome</keyword>
<organism evidence="2 3">
    <name type="scientific">Streptococcus varani</name>
    <dbReference type="NCBI Taxonomy" id="1608583"/>
    <lineage>
        <taxon>Bacteria</taxon>
        <taxon>Bacillati</taxon>
        <taxon>Bacillota</taxon>
        <taxon>Bacilli</taxon>
        <taxon>Lactobacillales</taxon>
        <taxon>Streptococcaceae</taxon>
        <taxon>Streptococcus</taxon>
    </lineage>
</organism>
<reference evidence="3" key="1">
    <citation type="submission" date="2015-03" db="EMBL/GenBank/DDBJ databases">
        <authorList>
            <person name="Urmite Genomes"/>
        </authorList>
    </citation>
    <scope>NUCLEOTIDE SEQUENCE [LARGE SCALE GENOMIC DNA]</scope>
    <source>
        <strain evidence="3">FF10</strain>
    </source>
</reference>
<dbReference type="SUPFAM" id="SSF54593">
    <property type="entry name" value="Glyoxalase/Bleomycin resistance protein/Dihydroxybiphenyl dioxygenase"/>
    <property type="match status" value="1"/>
</dbReference>
<dbReference type="CDD" id="cd06588">
    <property type="entry name" value="PhnB_like"/>
    <property type="match status" value="1"/>
</dbReference>
<evidence type="ECO:0000259" key="1">
    <source>
        <dbReference type="Pfam" id="PF06983"/>
    </source>
</evidence>